<dbReference type="Pfam" id="PF05987">
    <property type="entry name" value="DUF898"/>
    <property type="match status" value="1"/>
</dbReference>
<feature type="transmembrane region" description="Helical" evidence="1">
    <location>
        <begin position="100"/>
        <end position="119"/>
    </location>
</feature>
<evidence type="ECO:0000256" key="1">
    <source>
        <dbReference type="SAM" id="Phobius"/>
    </source>
</evidence>
<gene>
    <name evidence="2" type="ordered locus">YPA_3886</name>
</gene>
<dbReference type="KEGG" id="ypa:YPA_3886"/>
<dbReference type="RefSeq" id="WP_002209177.1">
    <property type="nucleotide sequence ID" value="NC_008150.1"/>
</dbReference>
<feature type="transmembrane region" description="Helical" evidence="1">
    <location>
        <begin position="273"/>
        <end position="294"/>
    </location>
</feature>
<feature type="transmembrane region" description="Helical" evidence="1">
    <location>
        <begin position="325"/>
        <end position="346"/>
    </location>
</feature>
<keyword evidence="1" id="KW-1133">Transmembrane helix</keyword>
<feature type="transmembrane region" description="Helical" evidence="1">
    <location>
        <begin position="140"/>
        <end position="165"/>
    </location>
</feature>
<evidence type="ECO:0000313" key="3">
    <source>
        <dbReference type="Proteomes" id="UP000001971"/>
    </source>
</evidence>
<dbReference type="PATRIC" id="fig|360102.15.peg.2606"/>
<feature type="transmembrane region" description="Helical" evidence="1">
    <location>
        <begin position="76"/>
        <end position="94"/>
    </location>
</feature>
<dbReference type="HOGENOM" id="CLU_049287_0_0_6"/>
<dbReference type="GeneID" id="57974211"/>
<dbReference type="AlphaFoldDB" id="A0A0E1NVR6"/>
<name>A0A0E1NVR6_YERPA</name>
<feature type="transmembrane region" description="Helical" evidence="1">
    <location>
        <begin position="24"/>
        <end position="44"/>
    </location>
</feature>
<protein>
    <submittedName>
        <fullName evidence="2">Putative membrane protein</fullName>
    </submittedName>
</protein>
<feature type="transmembrane region" description="Helical" evidence="1">
    <location>
        <begin position="229"/>
        <end position="253"/>
    </location>
</feature>
<dbReference type="InterPro" id="IPR010295">
    <property type="entry name" value="DUF898"/>
</dbReference>
<sequence>MADNASQNKSLHRVAFKGEGGEYFSIWLVNLLLTIITLGVYSAWATVRRRRYFYGNTELNGDRFDYHAEPIEILKGRLMVIGGVILFYILLAIAPTLGLLVALVLLALIPWIIIRSWRYNAIMTSYRGVRFNYHCQTGQAYWALLFCPLLLILGLYAVIIVMAMFLGSVASTPSTAITLIVVSAILLVPLLAVINGIVSTLQHSLYVNNLYFGNSSFISTLKKSAFIKIAFFSVLIFIPFFFVAMMFAGAFFADLFQSALNGSIANENKTAMLIIQNASNLLFMMLMLLLGTMVSSSYRIVAQRNYLFSQTTLQGDIKLRSSMKLLSYMGLLMTNSLITVCSLGLATPIAEVRHARYMANATEIEGDLSLLNIHAHQDTANSALAEEAVQALDLGTGF</sequence>
<organism evidence="2 3">
    <name type="scientific">Yersinia pestis bv. Antiqua (strain Antiqua)</name>
    <dbReference type="NCBI Taxonomy" id="360102"/>
    <lineage>
        <taxon>Bacteria</taxon>
        <taxon>Pseudomonadati</taxon>
        <taxon>Pseudomonadota</taxon>
        <taxon>Gammaproteobacteria</taxon>
        <taxon>Enterobacterales</taxon>
        <taxon>Yersiniaceae</taxon>
        <taxon>Yersinia</taxon>
    </lineage>
</organism>
<evidence type="ECO:0000313" key="2">
    <source>
        <dbReference type="EMBL" id="ABG15847.1"/>
    </source>
</evidence>
<feature type="transmembrane region" description="Helical" evidence="1">
    <location>
        <begin position="177"/>
        <end position="198"/>
    </location>
</feature>
<keyword evidence="1" id="KW-0472">Membrane</keyword>
<reference evidence="2 3" key="1">
    <citation type="journal article" date="2006" name="J. Bacteriol.">
        <title>Complete genome sequence of Yersinia pestis strains Antiqua and Nepal516: evidence of gene reduction in an emerging pathogen.</title>
        <authorList>
            <person name="Chain P.S."/>
            <person name="Hu P."/>
            <person name="Malfatti S.A."/>
            <person name="Radnedge L."/>
            <person name="Larimer F."/>
            <person name="Vergez L.M."/>
            <person name="Worsham P."/>
            <person name="Chu M.C."/>
            <person name="Andersen G.L."/>
        </authorList>
    </citation>
    <scope>NUCLEOTIDE SEQUENCE [LARGE SCALE GENOMIC DNA]</scope>
    <source>
        <strain evidence="2 3">Antiqua</strain>
    </source>
</reference>
<dbReference type="Proteomes" id="UP000001971">
    <property type="component" value="Chromosome"/>
</dbReference>
<accession>A0A0E1NVR6</accession>
<proteinExistence type="predicted"/>
<dbReference type="EMBL" id="CP000308">
    <property type="protein sequence ID" value="ABG15847.1"/>
    <property type="molecule type" value="Genomic_DNA"/>
</dbReference>
<keyword evidence="1" id="KW-0812">Transmembrane</keyword>